<dbReference type="SUPFAM" id="SSF64182">
    <property type="entry name" value="DHH phosphoesterases"/>
    <property type="match status" value="1"/>
</dbReference>
<organism evidence="1 2">
    <name type="scientific">[Eubacterium] hominis</name>
    <dbReference type="NCBI Taxonomy" id="2764325"/>
    <lineage>
        <taxon>Bacteria</taxon>
        <taxon>Bacillati</taxon>
        <taxon>Bacillota</taxon>
        <taxon>Erysipelotrichia</taxon>
        <taxon>Erysipelotrichales</taxon>
        <taxon>Erysipelotrichaceae</taxon>
        <taxon>Amedibacillus</taxon>
    </lineage>
</organism>
<dbReference type="RefSeq" id="WP_117454175.1">
    <property type="nucleotide sequence ID" value="NZ_CP060636.1"/>
</dbReference>
<evidence type="ECO:0000313" key="2">
    <source>
        <dbReference type="Proteomes" id="UP000515856"/>
    </source>
</evidence>
<name>A0A7G9GJ49_9FIRM</name>
<dbReference type="InterPro" id="IPR016877">
    <property type="entry name" value="UCP028235"/>
</dbReference>
<gene>
    <name evidence="1" type="ORF">H9Q80_11110</name>
</gene>
<dbReference type="PIRSF" id="PIRSF028235">
    <property type="entry name" value="UCP028235"/>
    <property type="match status" value="1"/>
</dbReference>
<evidence type="ECO:0000313" key="1">
    <source>
        <dbReference type="EMBL" id="QNM10831.1"/>
    </source>
</evidence>
<proteinExistence type="predicted"/>
<reference evidence="1 2" key="1">
    <citation type="submission" date="2020-08" db="EMBL/GenBank/DDBJ databases">
        <authorList>
            <person name="Liu C."/>
            <person name="Sun Q."/>
        </authorList>
    </citation>
    <scope>NUCLEOTIDE SEQUENCE [LARGE SCALE GENOMIC DNA]</scope>
    <source>
        <strain evidence="1 2">NSJ-61</strain>
    </source>
</reference>
<dbReference type="InterPro" id="IPR038763">
    <property type="entry name" value="DHH_sf"/>
</dbReference>
<dbReference type="Proteomes" id="UP000515856">
    <property type="component" value="Chromosome"/>
</dbReference>
<dbReference type="EMBL" id="CP060636">
    <property type="protein sequence ID" value="QNM10831.1"/>
    <property type="molecule type" value="Genomic_DNA"/>
</dbReference>
<sequence length="305" mass="34855">MRLLTRSDFDGLACAVFLKEAGIIDHWKFVHPKDLQDGLVEVSEDDCLANVPFVEGCGLWFDHHSSEDERNAYKGKYIGESRQSPSCAHIVYDYYGGKERFPQYDDLLWAVDKVDSANLTIDEVLHPTGWILLGFLMDPRTGLGRFRNFTISNYQLMEKMIDWCSTYNIDEILAMPDTKERIELYWEQNDKFIEMVKAHSRVENKIIISDMRGLETIYSGNRFLIYSLYPEANISAWIVNGKGGKGCSVAVGYSVLNRTCKIDVGELMLKYGGGGHHVVGTCQFSDEVMEEKLPILLEEMKEMNK</sequence>
<dbReference type="KEGG" id="ehn:H9Q80_11110"/>
<protein>
    <submittedName>
        <fullName evidence="1">Exopolyphosphatase</fullName>
    </submittedName>
</protein>
<accession>A0A7G9GJ49</accession>
<keyword evidence="2" id="KW-1185">Reference proteome</keyword>
<dbReference type="AlphaFoldDB" id="A0A7G9GJ49"/>